<dbReference type="PANTHER" id="PTHR23110:SF94">
    <property type="entry name" value="ZINC FINGER PROTEIN CHINMO"/>
    <property type="match status" value="1"/>
</dbReference>
<organism evidence="5">
    <name type="scientific">Timema douglasi</name>
    <name type="common">Walking stick</name>
    <dbReference type="NCBI Taxonomy" id="61478"/>
    <lineage>
        <taxon>Eukaryota</taxon>
        <taxon>Metazoa</taxon>
        <taxon>Ecdysozoa</taxon>
        <taxon>Arthropoda</taxon>
        <taxon>Hexapoda</taxon>
        <taxon>Insecta</taxon>
        <taxon>Pterygota</taxon>
        <taxon>Neoptera</taxon>
        <taxon>Polyneoptera</taxon>
        <taxon>Phasmatodea</taxon>
        <taxon>Timematodea</taxon>
        <taxon>Timematoidea</taxon>
        <taxon>Timematidae</taxon>
        <taxon>Timema</taxon>
    </lineage>
</organism>
<dbReference type="GO" id="GO:0005634">
    <property type="term" value="C:nucleus"/>
    <property type="evidence" value="ECO:0007669"/>
    <property type="project" value="UniProtKB-SubCell"/>
</dbReference>
<dbReference type="InterPro" id="IPR011333">
    <property type="entry name" value="SKP1/BTB/POZ_sf"/>
</dbReference>
<dbReference type="EMBL" id="OA564409">
    <property type="protein sequence ID" value="CAD7194222.1"/>
    <property type="molecule type" value="Genomic_DNA"/>
</dbReference>
<feature type="compositionally biased region" description="Polar residues" evidence="3">
    <location>
        <begin position="115"/>
        <end position="132"/>
    </location>
</feature>
<dbReference type="PANTHER" id="PTHR23110">
    <property type="entry name" value="BTB DOMAIN TRANSCRIPTION FACTOR"/>
    <property type="match status" value="1"/>
</dbReference>
<keyword evidence="2" id="KW-0539">Nucleus</keyword>
<protein>
    <recommendedName>
        <fullName evidence="4">BTB domain-containing protein</fullName>
    </recommendedName>
</protein>
<proteinExistence type="predicted"/>
<accession>A0A7R8Z6Z8</accession>
<dbReference type="SUPFAM" id="SSF54695">
    <property type="entry name" value="POZ domain"/>
    <property type="match status" value="1"/>
</dbReference>
<evidence type="ECO:0000256" key="3">
    <source>
        <dbReference type="SAM" id="MobiDB-lite"/>
    </source>
</evidence>
<feature type="region of interest" description="Disordered" evidence="3">
    <location>
        <begin position="115"/>
        <end position="150"/>
    </location>
</feature>
<dbReference type="InterPro" id="IPR051095">
    <property type="entry name" value="Dros_DevTransReg"/>
</dbReference>
<dbReference type="AlphaFoldDB" id="A0A7R8Z6Z8"/>
<comment type="subcellular location">
    <subcellularLocation>
        <location evidence="1">Nucleus</location>
    </subcellularLocation>
</comment>
<evidence type="ECO:0000256" key="2">
    <source>
        <dbReference type="ARBA" id="ARBA00023242"/>
    </source>
</evidence>
<evidence type="ECO:0000259" key="4">
    <source>
        <dbReference type="PROSITE" id="PS50097"/>
    </source>
</evidence>
<evidence type="ECO:0000313" key="5">
    <source>
        <dbReference type="EMBL" id="CAD7194222.1"/>
    </source>
</evidence>
<dbReference type="InterPro" id="IPR000210">
    <property type="entry name" value="BTB/POZ_dom"/>
</dbReference>
<dbReference type="GO" id="GO:0006357">
    <property type="term" value="P:regulation of transcription by RNA polymerase II"/>
    <property type="evidence" value="ECO:0007669"/>
    <property type="project" value="TreeGrafter"/>
</dbReference>
<name>A0A7R8Z6Z8_TIMDO</name>
<evidence type="ECO:0000256" key="1">
    <source>
        <dbReference type="ARBA" id="ARBA00004123"/>
    </source>
</evidence>
<dbReference type="PROSITE" id="PS50097">
    <property type="entry name" value="BTB"/>
    <property type="match status" value="1"/>
</dbReference>
<sequence length="161" mass="17323">MLASNKLASSRVEHVNPVIHTLEPRPLLAFFPSTNRAVNSSLSKGVTFKAHRLILAACSKHFQDLFERAPLCPSVLVILDGTSSSNMSALLEFMYKGEVKGLSIEHEKLAVVQGQGQTSHSSTVSHDSQLDSPTGRKQAKISGSGVGNGVTKESLEGLRWV</sequence>
<dbReference type="Pfam" id="PF00651">
    <property type="entry name" value="BTB"/>
    <property type="match status" value="1"/>
</dbReference>
<gene>
    <name evidence="5" type="ORF">TDIB3V08_LOCUS650</name>
</gene>
<feature type="domain" description="BTB" evidence="4">
    <location>
        <begin position="34"/>
        <end position="99"/>
    </location>
</feature>
<dbReference type="Gene3D" id="3.30.710.10">
    <property type="entry name" value="Potassium Channel Kv1.1, Chain A"/>
    <property type="match status" value="1"/>
</dbReference>
<reference evidence="5" key="1">
    <citation type="submission" date="2020-11" db="EMBL/GenBank/DDBJ databases">
        <authorList>
            <person name="Tran Van P."/>
        </authorList>
    </citation>
    <scope>NUCLEOTIDE SEQUENCE</scope>
</reference>